<organism evidence="1 2">
    <name type="scientific">Flagellimonas olearia</name>
    <dbReference type="NCBI Taxonomy" id="552546"/>
    <lineage>
        <taxon>Bacteria</taxon>
        <taxon>Pseudomonadati</taxon>
        <taxon>Bacteroidota</taxon>
        <taxon>Flavobacteriia</taxon>
        <taxon>Flavobacteriales</taxon>
        <taxon>Flavobacteriaceae</taxon>
        <taxon>Flagellimonas</taxon>
    </lineage>
</organism>
<name>A0A6I1E2B3_9FLAO</name>
<dbReference type="EMBL" id="WELG01000001">
    <property type="protein sequence ID" value="KAB7530792.1"/>
    <property type="molecule type" value="Genomic_DNA"/>
</dbReference>
<protein>
    <recommendedName>
        <fullName evidence="3">Secretory protein</fullName>
    </recommendedName>
</protein>
<sequence length="254" mass="29212">MQKFRKALIISALLVLTLLVLSSIPESRNELKTQHFTLRFSSSMDSTAIAELGETLENSYSRIGNDLKTQPYPTIETNIYAQRWRYIKATGNWGASGSIEGISKLHFLEQAWGESDVNKTAVHEFVHAVTLKLLLDHETQPVDSKTFDKKFMSFPVWLWEAISVYEAKQFVEPRTLPYLNNGQYPSLSELNNRTKGGKIYSCGYTIVEYILDNYGQDNWVDLIKNYGNLKTTFGVTDEQFSKDWYGFVQEKYLK</sequence>
<dbReference type="OrthoDB" id="5855557at2"/>
<evidence type="ECO:0008006" key="3">
    <source>
        <dbReference type="Google" id="ProtNLM"/>
    </source>
</evidence>
<dbReference type="Proteomes" id="UP000429785">
    <property type="component" value="Unassembled WGS sequence"/>
</dbReference>
<evidence type="ECO:0000313" key="2">
    <source>
        <dbReference type="Proteomes" id="UP000429785"/>
    </source>
</evidence>
<gene>
    <name evidence="1" type="ORF">F8C76_04650</name>
</gene>
<evidence type="ECO:0000313" key="1">
    <source>
        <dbReference type="EMBL" id="KAB7530792.1"/>
    </source>
</evidence>
<comment type="caution">
    <text evidence="1">The sequence shown here is derived from an EMBL/GenBank/DDBJ whole genome shotgun (WGS) entry which is preliminary data.</text>
</comment>
<proteinExistence type="predicted"/>
<accession>A0A6I1E2B3</accession>
<dbReference type="AlphaFoldDB" id="A0A6I1E2B3"/>
<reference evidence="1 2" key="1">
    <citation type="submission" date="2019-10" db="EMBL/GenBank/DDBJ databases">
        <title>Muricauda olearia CL-SS4 JCM15563 genome.</title>
        <authorList>
            <person name="Liu L."/>
        </authorList>
    </citation>
    <scope>NUCLEOTIDE SEQUENCE [LARGE SCALE GENOMIC DNA]</scope>
    <source>
        <strain evidence="1 2">CL-SS4</strain>
    </source>
</reference>
<dbReference type="RefSeq" id="WP_152130667.1">
    <property type="nucleotide sequence ID" value="NZ_WELG01000001.1"/>
</dbReference>